<gene>
    <name evidence="1" type="ORF">NKOR_00615</name>
</gene>
<dbReference type="GeneID" id="13725572"/>
<dbReference type="AlphaFoldDB" id="K0B6C6"/>
<dbReference type="RefSeq" id="WP_014962432.1">
    <property type="nucleotide sequence ID" value="NC_018655.1"/>
</dbReference>
<protein>
    <submittedName>
        <fullName evidence="1">Uncharacterized protein</fullName>
    </submittedName>
</protein>
<evidence type="ECO:0000313" key="1">
    <source>
        <dbReference type="EMBL" id="AFS80041.1"/>
    </source>
</evidence>
<dbReference type="Proteomes" id="UP000006101">
    <property type="component" value="Chromosome"/>
</dbReference>
<accession>K0B6C6</accession>
<reference evidence="1 2" key="1">
    <citation type="journal article" date="2012" name="J. Bacteriol.">
        <title>Draft Genome Sequence of an Ammonia-Oxidizing Archaeon, "Candidatus Nitrosopumilus koreensis" AR1, from Marine Sediment.</title>
        <authorList>
            <person name="Park S.J."/>
            <person name="Kim J.G."/>
            <person name="Jung M.Y."/>
            <person name="Kim S.J."/>
            <person name="Cha I.T."/>
            <person name="Kwon K."/>
            <person name="Lee J.H."/>
            <person name="Rhee S.K."/>
        </authorList>
    </citation>
    <scope>NUCLEOTIDE SEQUENCE [LARGE SCALE GENOMIC DNA]</scope>
    <source>
        <strain evidence="1 2">AR1</strain>
    </source>
</reference>
<sequence length="175" mass="19942">MSNSKIQISVNAIKGKIAEEIAKQDYLRNGFEIQETGIGSDFIAVKKTNDTIYKEYVDVKSGNARLTKKQKETKNQLRKENICYSIYRVTNQHLEFQIQNNPQLQQLCQYLGFDISQYAGVFVIQDPTSCPNCGLGGEGLQEILSKFGLRNMGNGTVRVQSWCRNCRNYSRRGKK</sequence>
<dbReference type="HOGENOM" id="CLU_1529148_0_0_2"/>
<evidence type="ECO:0000313" key="2">
    <source>
        <dbReference type="Proteomes" id="UP000006101"/>
    </source>
</evidence>
<proteinExistence type="predicted"/>
<name>K0B6C6_9ARCH</name>
<dbReference type="EMBL" id="CP003842">
    <property type="protein sequence ID" value="AFS80041.1"/>
    <property type="molecule type" value="Genomic_DNA"/>
</dbReference>
<dbReference type="STRING" id="1229908.NKOR_00615"/>
<organism evidence="1 2">
    <name type="scientific">Candidatus Nitrosopumilus koreensis AR1</name>
    <dbReference type="NCBI Taxonomy" id="1229908"/>
    <lineage>
        <taxon>Archaea</taxon>
        <taxon>Nitrososphaerota</taxon>
        <taxon>Nitrososphaeria</taxon>
        <taxon>Nitrosopumilales</taxon>
        <taxon>Nitrosopumilaceae</taxon>
        <taxon>Nitrosopumilus</taxon>
    </lineage>
</organism>
<keyword evidence="2" id="KW-1185">Reference proteome</keyword>
<dbReference type="PATRIC" id="fig|1229908.8.peg.130"/>
<dbReference type="KEGG" id="nkr:NKOR_00615"/>